<dbReference type="AlphaFoldDB" id="A0A017TFW2"/>
<proteinExistence type="predicted"/>
<sequence length="916" mass="96297">MEVVSLSPLPVGSVVWQPRPGAWTFSFVCKATFRLLPGRAQIAEEHEPLYPVDRHWSDDPGWSLYAPADVAPVRPRADVVVVGEAFAPPGKPARSLIARLRVADVDKRVEVCGERLLGPDGSVVEGARFTRMPLLWERAAGGPDTVNPVGVRPSAKDAYGRRSLPNLLPPGLALMGLEEIIEPVGFGPVAASWPERRKKLGRAASTWSDRDWSRQPLPQGMDVGYFNAAPWDQQADRLRDDERIVLEHLHPEHQHLATQLPGHHPRAFLARPGRPVQPLAMQIDLLWIRTDTGVCSVTWRGQVPLDRADEEGRVVVGLEEPGQSLSWEEITGRAIAVEATFDDEDISPASDDGDETLFLSQEAVQLQQTSAHPALGGKGAPNAGLPFAPAAGKSSPPRPNEGAPRLSGTPFKPRETAPPHLAGTPFTPKVDAAPRLSGTPFTPKVEVAPRVAGTPFAPAASAPPSPPTGVPSPRGTGAAGMVPPPAMAVPVAGAAVSAQVPPAVIPAPVAPPPVVPAPAVVSAPVAPPPVIPPPAVVSAPGIVPPPAAVAPPPVIPQAAPSTTAAFSAPSGSSPPGPVTSAQMRPQVARTIGETAVGGPAPMAGGDGTGGTGGALSASNAAAAASAPWSLPKDAGPAGMPAVAGGVGQVAVEAREVLQLLWFDPESAPRFRRQPSWQGILAELEKKPLDKEHEDPGLAREPAEIEDRREAFEILVRASATDAEGMEEALGGAVRSDGKLIPPLRTLAGELIFPFDETEALKVTVAAVTPFVGSDETLRAAVTTAQDFLKVPDLRSAPAVAEGLMARVVEAWNGGKRPTPQGYLEAQTERALLEGRCYQRRKVLGGKQLRALAQTAGAQMLLPVYLPDALADGLPLYQRFRVRAIVEVHPQVDQYEVQPLCLKVLALARVARPPRRG</sequence>
<feature type="compositionally biased region" description="Pro residues" evidence="1">
    <location>
        <begin position="461"/>
        <end position="470"/>
    </location>
</feature>
<organism evidence="3 4">
    <name type="scientific">Chondromyces apiculatus DSM 436</name>
    <dbReference type="NCBI Taxonomy" id="1192034"/>
    <lineage>
        <taxon>Bacteria</taxon>
        <taxon>Pseudomonadati</taxon>
        <taxon>Myxococcota</taxon>
        <taxon>Polyangia</taxon>
        <taxon>Polyangiales</taxon>
        <taxon>Polyangiaceae</taxon>
        <taxon>Chondromyces</taxon>
    </lineage>
</organism>
<keyword evidence="4" id="KW-1185">Reference proteome</keyword>
<dbReference type="EMBL" id="ASRX01000005">
    <property type="protein sequence ID" value="EYF08104.1"/>
    <property type="molecule type" value="Genomic_DNA"/>
</dbReference>
<comment type="caution">
    <text evidence="3">The sequence shown here is derived from an EMBL/GenBank/DDBJ whole genome shotgun (WGS) entry which is preliminary data.</text>
</comment>
<feature type="region of interest" description="Disordered" evidence="1">
    <location>
        <begin position="372"/>
        <end position="442"/>
    </location>
</feature>
<gene>
    <name evidence="3" type="ORF">CAP_5864</name>
</gene>
<evidence type="ECO:0000313" key="4">
    <source>
        <dbReference type="Proteomes" id="UP000019678"/>
    </source>
</evidence>
<protein>
    <recommendedName>
        <fullName evidence="2">DUF2169 domain-containing protein</fullName>
    </recommendedName>
</protein>
<dbReference type="Pfam" id="PF09937">
    <property type="entry name" value="DUF2169"/>
    <property type="match status" value="1"/>
</dbReference>
<feature type="region of interest" description="Disordered" evidence="1">
    <location>
        <begin position="560"/>
        <end position="584"/>
    </location>
</feature>
<dbReference type="InterPro" id="IPR018683">
    <property type="entry name" value="DUF2169"/>
</dbReference>
<evidence type="ECO:0000256" key="1">
    <source>
        <dbReference type="SAM" id="MobiDB-lite"/>
    </source>
</evidence>
<name>A0A017TFW2_9BACT</name>
<dbReference type="STRING" id="1192034.CAP_5864"/>
<feature type="compositionally biased region" description="Low complexity" evidence="1">
    <location>
        <begin position="560"/>
        <end position="571"/>
    </location>
</feature>
<feature type="domain" description="DUF2169" evidence="2">
    <location>
        <begin position="24"/>
        <end position="300"/>
    </location>
</feature>
<reference evidence="3 4" key="1">
    <citation type="submission" date="2013-05" db="EMBL/GenBank/DDBJ databases">
        <title>Genome assembly of Chondromyces apiculatus DSM 436.</title>
        <authorList>
            <person name="Sharma G."/>
            <person name="Khatri I."/>
            <person name="Kaur C."/>
            <person name="Mayilraj S."/>
            <person name="Subramanian S."/>
        </authorList>
    </citation>
    <scope>NUCLEOTIDE SEQUENCE [LARGE SCALE GENOMIC DNA]</scope>
    <source>
        <strain evidence="3 4">DSM 436</strain>
    </source>
</reference>
<dbReference type="eggNOG" id="COG5351">
    <property type="taxonomic scope" value="Bacteria"/>
</dbReference>
<feature type="region of interest" description="Disordered" evidence="1">
    <location>
        <begin position="455"/>
        <end position="476"/>
    </location>
</feature>
<evidence type="ECO:0000313" key="3">
    <source>
        <dbReference type="EMBL" id="EYF08104.1"/>
    </source>
</evidence>
<dbReference type="OrthoDB" id="5290767at2"/>
<evidence type="ECO:0000259" key="2">
    <source>
        <dbReference type="Pfam" id="PF09937"/>
    </source>
</evidence>
<accession>A0A017TFW2</accession>
<dbReference type="Proteomes" id="UP000019678">
    <property type="component" value="Unassembled WGS sequence"/>
</dbReference>
<dbReference type="RefSeq" id="WP_044236032.1">
    <property type="nucleotide sequence ID" value="NZ_ASRX01000005.1"/>
</dbReference>